<dbReference type="Proteomes" id="UP000282515">
    <property type="component" value="Unassembled WGS sequence"/>
</dbReference>
<organism evidence="2 3">
    <name type="scientific">Aeromicrobium phragmitis</name>
    <dbReference type="NCBI Taxonomy" id="2478914"/>
    <lineage>
        <taxon>Bacteria</taxon>
        <taxon>Bacillati</taxon>
        <taxon>Actinomycetota</taxon>
        <taxon>Actinomycetes</taxon>
        <taxon>Propionibacteriales</taxon>
        <taxon>Nocardioidaceae</taxon>
        <taxon>Aeromicrobium</taxon>
    </lineage>
</organism>
<dbReference type="EMBL" id="RDBF01000006">
    <property type="protein sequence ID" value="RLV55824.1"/>
    <property type="molecule type" value="Genomic_DNA"/>
</dbReference>
<comment type="caution">
    <text evidence="2">The sequence shown here is derived from an EMBL/GenBank/DDBJ whole genome shotgun (WGS) entry which is preliminary data.</text>
</comment>
<name>A0A3L8PKU5_9ACTN</name>
<gene>
    <name evidence="2" type="ORF">D9V41_09370</name>
</gene>
<evidence type="ECO:0000313" key="3">
    <source>
        <dbReference type="Proteomes" id="UP000282515"/>
    </source>
</evidence>
<accession>A0A3L8PKU5</accession>
<dbReference type="AlphaFoldDB" id="A0A3L8PKU5"/>
<dbReference type="Pfam" id="PF18598">
    <property type="entry name" value="TetR_C_36"/>
    <property type="match status" value="1"/>
</dbReference>
<evidence type="ECO:0000313" key="2">
    <source>
        <dbReference type="EMBL" id="RLV55824.1"/>
    </source>
</evidence>
<sequence length="205" mass="22566">MGRVGLEAFQLARRIFLAGEKVDVGALATELAVDRTTLFRWVGNRDQLLEEVIRSLNVASWRRALSLVPGAGPARVAGVLSVWIEDVATAEFFRSYLRREGTRALRLLTTSDGLHQARVVDDIERLLVTDLEESEEAGTPWTPPMEVHDLAYVVCRIAESFVYSDLITGEEPEPRKAATAIGAILGLRLQSGSALDPCMFFAPRG</sequence>
<dbReference type="Gene3D" id="1.10.357.10">
    <property type="entry name" value="Tetracycline Repressor, domain 2"/>
    <property type="match status" value="1"/>
</dbReference>
<feature type="domain" description="QsdR TetR regulatory C-terminal" evidence="1">
    <location>
        <begin position="71"/>
        <end position="186"/>
    </location>
</feature>
<dbReference type="OrthoDB" id="158903at2"/>
<proteinExistence type="predicted"/>
<reference evidence="2 3" key="1">
    <citation type="submission" date="2018-10" db="EMBL/GenBank/DDBJ databases">
        <title>Aeromicrobium sp. 9W16Y-2 whole genome shotgun sequence.</title>
        <authorList>
            <person name="Li F."/>
        </authorList>
    </citation>
    <scope>NUCLEOTIDE SEQUENCE [LARGE SCALE GENOMIC DNA]</scope>
    <source>
        <strain evidence="2 3">9W16Y-2</strain>
    </source>
</reference>
<keyword evidence="3" id="KW-1185">Reference proteome</keyword>
<evidence type="ECO:0000259" key="1">
    <source>
        <dbReference type="Pfam" id="PF18598"/>
    </source>
</evidence>
<dbReference type="InterPro" id="IPR041485">
    <property type="entry name" value="TetR_C_36"/>
</dbReference>
<protein>
    <submittedName>
        <fullName evidence="2">TetR/AcrR family transcriptional regulator</fullName>
    </submittedName>
</protein>